<gene>
    <name evidence="1" type="ORF">SAMN05660209_02935</name>
</gene>
<dbReference type="RefSeq" id="WP_091157667.1">
    <property type="nucleotide sequence ID" value="NZ_FNOT01000007.1"/>
</dbReference>
<organism evidence="1 2">
    <name type="scientific">Geodermatophilus africanus</name>
    <dbReference type="NCBI Taxonomy" id="1137993"/>
    <lineage>
        <taxon>Bacteria</taxon>
        <taxon>Bacillati</taxon>
        <taxon>Actinomycetota</taxon>
        <taxon>Actinomycetes</taxon>
        <taxon>Geodermatophilales</taxon>
        <taxon>Geodermatophilaceae</taxon>
        <taxon>Geodermatophilus</taxon>
    </lineage>
</organism>
<dbReference type="OrthoDB" id="190426at2"/>
<accession>A0A1H3K3K9</accession>
<keyword evidence="2" id="KW-1185">Reference proteome</keyword>
<dbReference type="Pfam" id="PF13030">
    <property type="entry name" value="DUF3891"/>
    <property type="match status" value="1"/>
</dbReference>
<sequence>MILSREDGALRLVRQVEHGRVAGELAAAWGNEDFELGGARAAVVTAAARHDEGWRFEDARVLYAEAARRPLHFLEIGTADHVRLYRRGVEKVAALDVYAGLLVGMHWTGLYRGRWSSPGTAGRLARTEHDRRLQDEVVRDEEQRWIDARRQAWDDDEPRSVFETRLWHHFDLLQFWDLLSLYLAVSPREPGAAGPAESWGPQLRDLEHRPRTVRLPAVASRPGGERTEVTAAVTAPARVTLDPFPLAAAIRVDLEVAVLPDRGWGRDEVAERVRTTPPSVVSWELVPPAGSPR</sequence>
<name>A0A1H3K3K9_9ACTN</name>
<proteinExistence type="predicted"/>
<protein>
    <recommendedName>
        <fullName evidence="3">DUF3891 domain-containing protein</fullName>
    </recommendedName>
</protein>
<evidence type="ECO:0000313" key="1">
    <source>
        <dbReference type="EMBL" id="SDY46802.1"/>
    </source>
</evidence>
<dbReference type="Proteomes" id="UP000198921">
    <property type="component" value="Unassembled WGS sequence"/>
</dbReference>
<evidence type="ECO:0000313" key="2">
    <source>
        <dbReference type="Proteomes" id="UP000198921"/>
    </source>
</evidence>
<dbReference type="STRING" id="1137993.SAMN05660209_02935"/>
<dbReference type="EMBL" id="FNOT01000007">
    <property type="protein sequence ID" value="SDY46802.1"/>
    <property type="molecule type" value="Genomic_DNA"/>
</dbReference>
<reference evidence="2" key="1">
    <citation type="submission" date="2016-10" db="EMBL/GenBank/DDBJ databases">
        <authorList>
            <person name="Varghese N."/>
            <person name="Submissions S."/>
        </authorList>
    </citation>
    <scope>NUCLEOTIDE SEQUENCE [LARGE SCALE GENOMIC DNA]</scope>
    <source>
        <strain evidence="2">DSM 45422</strain>
    </source>
</reference>
<dbReference type="InterPro" id="IPR024992">
    <property type="entry name" value="DUF3891"/>
</dbReference>
<evidence type="ECO:0008006" key="3">
    <source>
        <dbReference type="Google" id="ProtNLM"/>
    </source>
</evidence>
<dbReference type="AlphaFoldDB" id="A0A1H3K3K9"/>